<gene>
    <name evidence="2" type="ORF">DFJ65_2128</name>
</gene>
<organism evidence="2 3">
    <name type="scientific">Calidifontibacter indicus</name>
    <dbReference type="NCBI Taxonomy" id="419650"/>
    <lineage>
        <taxon>Bacteria</taxon>
        <taxon>Bacillati</taxon>
        <taxon>Actinomycetota</taxon>
        <taxon>Actinomycetes</taxon>
        <taxon>Micrococcales</taxon>
        <taxon>Dermacoccaceae</taxon>
        <taxon>Calidifontibacter</taxon>
    </lineage>
</organism>
<proteinExistence type="predicted"/>
<dbReference type="EMBL" id="QTUA01000001">
    <property type="protein sequence ID" value="REF31086.1"/>
    <property type="molecule type" value="Genomic_DNA"/>
</dbReference>
<keyword evidence="3" id="KW-1185">Reference proteome</keyword>
<feature type="compositionally biased region" description="Acidic residues" evidence="1">
    <location>
        <begin position="1"/>
        <end position="10"/>
    </location>
</feature>
<evidence type="ECO:0000256" key="1">
    <source>
        <dbReference type="SAM" id="MobiDB-lite"/>
    </source>
</evidence>
<evidence type="ECO:0000313" key="2">
    <source>
        <dbReference type="EMBL" id="REF31086.1"/>
    </source>
</evidence>
<dbReference type="Proteomes" id="UP000256253">
    <property type="component" value="Unassembled WGS sequence"/>
</dbReference>
<evidence type="ECO:0000313" key="3">
    <source>
        <dbReference type="Proteomes" id="UP000256253"/>
    </source>
</evidence>
<reference evidence="2 3" key="1">
    <citation type="submission" date="2018-08" db="EMBL/GenBank/DDBJ databases">
        <title>Sequencing the genomes of 1000 actinobacteria strains.</title>
        <authorList>
            <person name="Klenk H.-P."/>
        </authorList>
    </citation>
    <scope>NUCLEOTIDE SEQUENCE [LARGE SCALE GENOMIC DNA]</scope>
    <source>
        <strain evidence="2 3">DSM 22967</strain>
    </source>
</reference>
<accession>A0A3D9UP83</accession>
<feature type="region of interest" description="Disordered" evidence="1">
    <location>
        <begin position="1"/>
        <end position="30"/>
    </location>
</feature>
<sequence length="30" mass="3228">MVTEAETDTEDGTRVLKVSPAGDKSVPEKH</sequence>
<comment type="caution">
    <text evidence="2">The sequence shown here is derived from an EMBL/GenBank/DDBJ whole genome shotgun (WGS) entry which is preliminary data.</text>
</comment>
<protein>
    <submittedName>
        <fullName evidence="2">Uncharacterized protein</fullName>
    </submittedName>
</protein>
<name>A0A3D9UP83_9MICO</name>
<dbReference type="AlphaFoldDB" id="A0A3D9UP83"/>